<accession>A0A2U0SCR9</accession>
<dbReference type="GO" id="GO:0005524">
    <property type="term" value="F:ATP binding"/>
    <property type="evidence" value="ECO:0007669"/>
    <property type="project" value="UniProtKB-KW"/>
</dbReference>
<evidence type="ECO:0000256" key="14">
    <source>
        <dbReference type="ARBA" id="ARBA00023136"/>
    </source>
</evidence>
<evidence type="ECO:0000256" key="12">
    <source>
        <dbReference type="ARBA" id="ARBA00022989"/>
    </source>
</evidence>
<dbReference type="CDD" id="cd00082">
    <property type="entry name" value="HisKA"/>
    <property type="match status" value="1"/>
</dbReference>
<proteinExistence type="predicted"/>
<evidence type="ECO:0000256" key="1">
    <source>
        <dbReference type="ARBA" id="ARBA00000085"/>
    </source>
</evidence>
<evidence type="ECO:0000259" key="17">
    <source>
        <dbReference type="PROSITE" id="PS50885"/>
    </source>
</evidence>
<dbReference type="SUPFAM" id="SSF47384">
    <property type="entry name" value="Homodimeric domain of signal transducing histidine kinase"/>
    <property type="match status" value="1"/>
</dbReference>
<keyword evidence="12 15" id="KW-1133">Transmembrane helix</keyword>
<dbReference type="GO" id="GO:0005886">
    <property type="term" value="C:plasma membrane"/>
    <property type="evidence" value="ECO:0007669"/>
    <property type="project" value="UniProtKB-SubCell"/>
</dbReference>
<evidence type="ECO:0000256" key="4">
    <source>
        <dbReference type="ARBA" id="ARBA00022475"/>
    </source>
</evidence>
<comment type="caution">
    <text evidence="18">The sequence shown here is derived from an EMBL/GenBank/DDBJ whole genome shotgun (WGS) entry which is preliminary data.</text>
</comment>
<evidence type="ECO:0000256" key="6">
    <source>
        <dbReference type="ARBA" id="ARBA00022553"/>
    </source>
</evidence>
<keyword evidence="19" id="KW-1185">Reference proteome</keyword>
<dbReference type="Pfam" id="PF00672">
    <property type="entry name" value="HAMP"/>
    <property type="match status" value="1"/>
</dbReference>
<dbReference type="GO" id="GO:0000155">
    <property type="term" value="F:phosphorelay sensor kinase activity"/>
    <property type="evidence" value="ECO:0007669"/>
    <property type="project" value="InterPro"/>
</dbReference>
<dbReference type="InterPro" id="IPR050980">
    <property type="entry name" value="2C_sensor_his_kinase"/>
</dbReference>
<dbReference type="RefSeq" id="WP_116468602.1">
    <property type="nucleotide sequence ID" value="NZ_QENQ01000001.1"/>
</dbReference>
<dbReference type="PROSITE" id="PS50109">
    <property type="entry name" value="HIS_KIN"/>
    <property type="match status" value="1"/>
</dbReference>
<evidence type="ECO:0000259" key="16">
    <source>
        <dbReference type="PROSITE" id="PS50109"/>
    </source>
</evidence>
<feature type="domain" description="Histidine kinase" evidence="16">
    <location>
        <begin position="245"/>
        <end position="447"/>
    </location>
</feature>
<dbReference type="PANTHER" id="PTHR44936:SF5">
    <property type="entry name" value="SENSOR HISTIDINE KINASE ENVZ"/>
    <property type="match status" value="1"/>
</dbReference>
<dbReference type="InterPro" id="IPR003661">
    <property type="entry name" value="HisK_dim/P_dom"/>
</dbReference>
<protein>
    <recommendedName>
        <fullName evidence="3">histidine kinase</fullName>
        <ecNumber evidence="3">2.7.13.3</ecNumber>
    </recommendedName>
</protein>
<dbReference type="InterPro" id="IPR005467">
    <property type="entry name" value="His_kinase_dom"/>
</dbReference>
<comment type="subcellular location">
    <subcellularLocation>
        <location evidence="2">Cell inner membrane</location>
        <topology evidence="2">Multi-pass membrane protein</topology>
    </subcellularLocation>
</comment>
<keyword evidence="14 15" id="KW-0472">Membrane</keyword>
<dbReference type="CDD" id="cd06225">
    <property type="entry name" value="HAMP"/>
    <property type="match status" value="1"/>
</dbReference>
<dbReference type="Proteomes" id="UP000245890">
    <property type="component" value="Unassembled WGS sequence"/>
</dbReference>
<dbReference type="PANTHER" id="PTHR44936">
    <property type="entry name" value="SENSOR PROTEIN CREC"/>
    <property type="match status" value="1"/>
</dbReference>
<feature type="transmembrane region" description="Helical" evidence="15">
    <location>
        <begin position="166"/>
        <end position="184"/>
    </location>
</feature>
<evidence type="ECO:0000256" key="2">
    <source>
        <dbReference type="ARBA" id="ARBA00004429"/>
    </source>
</evidence>
<keyword evidence="5" id="KW-0997">Cell inner membrane</keyword>
<gene>
    <name evidence="18" type="ORF">DD559_07310</name>
</gene>
<dbReference type="SMART" id="SM00387">
    <property type="entry name" value="HATPase_c"/>
    <property type="match status" value="1"/>
</dbReference>
<dbReference type="EC" id="2.7.13.3" evidence="3"/>
<keyword evidence="13" id="KW-0902">Two-component regulatory system</keyword>
<dbReference type="PROSITE" id="PS50885">
    <property type="entry name" value="HAMP"/>
    <property type="match status" value="1"/>
</dbReference>
<reference evidence="18 19" key="1">
    <citation type="submission" date="2018-05" db="EMBL/GenBank/DDBJ databases">
        <title>Description of Sphingomonas pokkalii sp nov, isolated from the rhizosphere of saline tolerant pokkali rice and its draft genome analysis.</title>
        <authorList>
            <person name="Menon R."/>
            <person name="Kumari S."/>
            <person name="Rameshkumar N."/>
        </authorList>
    </citation>
    <scope>NUCLEOTIDE SEQUENCE [LARGE SCALE GENOMIC DNA]</scope>
    <source>
        <strain evidence="18 19">L3B27</strain>
    </source>
</reference>
<organism evidence="18 19">
    <name type="scientific">Sphingomonas pokkalii</name>
    <dbReference type="NCBI Taxonomy" id="2175090"/>
    <lineage>
        <taxon>Bacteria</taxon>
        <taxon>Pseudomonadati</taxon>
        <taxon>Pseudomonadota</taxon>
        <taxon>Alphaproteobacteria</taxon>
        <taxon>Sphingomonadales</taxon>
        <taxon>Sphingomonadaceae</taxon>
        <taxon>Sphingomonas</taxon>
    </lineage>
</organism>
<evidence type="ECO:0000313" key="19">
    <source>
        <dbReference type="Proteomes" id="UP000245890"/>
    </source>
</evidence>
<sequence length="448" mass="47378">MSIGSNLSLRLAAILLIGFLLVQLVIAVVVLPGSPDSGRSYGLPKPAEAAAIADALDRAPAAQRSALVCAFDGGLYSLSLASALPPRWRSSDELEGLATRYRAAANGRAVSVDGRRPRIGRWIGDAARPARFLAPIRVAIGLRDGEILLLTSQPSDDLRAYIQGRAMVGAAGALVLLGALMLAVRQTTRPLGRLSRGVRRFADDLDAPDLPVRGPREIRALAAAFNEMKAQIRALVGERTRVLGAIAHDLRTYLTRLRLRAEFIDDGEQRNRTVRDLDEMAALIDDTLFLADRDSAPPARPEPVPLATALGEIVAAHAELGDAVTLAPVPADLAIAATPLALRRVLDNLIVNGLRHGTRVVVTAAAAGDASVAITVEDDGPGVPAAALSRLGLPFQRFDPSRSRETGGAGLGLAIVRALAGRDRASVRFEQATPHGLRVVLHYPRAAC</sequence>
<evidence type="ECO:0000256" key="10">
    <source>
        <dbReference type="ARBA" id="ARBA00022777"/>
    </source>
</evidence>
<evidence type="ECO:0000256" key="8">
    <source>
        <dbReference type="ARBA" id="ARBA00022692"/>
    </source>
</evidence>
<evidence type="ECO:0000256" key="5">
    <source>
        <dbReference type="ARBA" id="ARBA00022519"/>
    </source>
</evidence>
<dbReference type="Gene3D" id="1.10.287.130">
    <property type="match status" value="1"/>
</dbReference>
<dbReference type="InterPro" id="IPR036890">
    <property type="entry name" value="HATPase_C_sf"/>
</dbReference>
<dbReference type="PRINTS" id="PR00344">
    <property type="entry name" value="BCTRLSENSOR"/>
</dbReference>
<dbReference type="InterPro" id="IPR004358">
    <property type="entry name" value="Sig_transdc_His_kin-like_C"/>
</dbReference>
<evidence type="ECO:0000256" key="7">
    <source>
        <dbReference type="ARBA" id="ARBA00022679"/>
    </source>
</evidence>
<keyword evidence="4" id="KW-1003">Cell membrane</keyword>
<dbReference type="InterPro" id="IPR036097">
    <property type="entry name" value="HisK_dim/P_sf"/>
</dbReference>
<feature type="domain" description="HAMP" evidence="17">
    <location>
        <begin position="185"/>
        <end position="237"/>
    </location>
</feature>
<evidence type="ECO:0000256" key="15">
    <source>
        <dbReference type="SAM" id="Phobius"/>
    </source>
</evidence>
<dbReference type="OrthoDB" id="9804645at2"/>
<evidence type="ECO:0000256" key="11">
    <source>
        <dbReference type="ARBA" id="ARBA00022840"/>
    </source>
</evidence>
<keyword evidence="10 18" id="KW-0418">Kinase</keyword>
<dbReference type="SUPFAM" id="SSF55874">
    <property type="entry name" value="ATPase domain of HSP90 chaperone/DNA topoisomerase II/histidine kinase"/>
    <property type="match status" value="1"/>
</dbReference>
<evidence type="ECO:0000256" key="13">
    <source>
        <dbReference type="ARBA" id="ARBA00023012"/>
    </source>
</evidence>
<evidence type="ECO:0000256" key="9">
    <source>
        <dbReference type="ARBA" id="ARBA00022741"/>
    </source>
</evidence>
<name>A0A2U0SCR9_9SPHN</name>
<keyword evidence="7" id="KW-0808">Transferase</keyword>
<comment type="catalytic activity">
    <reaction evidence="1">
        <text>ATP + protein L-histidine = ADP + protein N-phospho-L-histidine.</text>
        <dbReference type="EC" id="2.7.13.3"/>
    </reaction>
</comment>
<dbReference type="InterPro" id="IPR003594">
    <property type="entry name" value="HATPase_dom"/>
</dbReference>
<dbReference type="Pfam" id="PF02518">
    <property type="entry name" value="HATPase_c"/>
    <property type="match status" value="1"/>
</dbReference>
<dbReference type="EMBL" id="QENQ01000001">
    <property type="protein sequence ID" value="PVX29162.1"/>
    <property type="molecule type" value="Genomic_DNA"/>
</dbReference>
<dbReference type="SUPFAM" id="SSF158472">
    <property type="entry name" value="HAMP domain-like"/>
    <property type="match status" value="1"/>
</dbReference>
<keyword evidence="9" id="KW-0547">Nucleotide-binding</keyword>
<keyword evidence="8 15" id="KW-0812">Transmembrane</keyword>
<dbReference type="AlphaFoldDB" id="A0A2U0SCR9"/>
<evidence type="ECO:0000313" key="18">
    <source>
        <dbReference type="EMBL" id="PVX29162.1"/>
    </source>
</evidence>
<dbReference type="SMART" id="SM00388">
    <property type="entry name" value="HisKA"/>
    <property type="match status" value="1"/>
</dbReference>
<keyword evidence="11" id="KW-0067">ATP-binding</keyword>
<dbReference type="Gene3D" id="3.30.565.10">
    <property type="entry name" value="Histidine kinase-like ATPase, C-terminal domain"/>
    <property type="match status" value="1"/>
</dbReference>
<evidence type="ECO:0000256" key="3">
    <source>
        <dbReference type="ARBA" id="ARBA00012438"/>
    </source>
</evidence>
<keyword evidence="6" id="KW-0597">Phosphoprotein</keyword>
<dbReference type="InterPro" id="IPR003660">
    <property type="entry name" value="HAMP_dom"/>
</dbReference>
<dbReference type="SMART" id="SM00304">
    <property type="entry name" value="HAMP"/>
    <property type="match status" value="1"/>
</dbReference>